<reference evidence="2 3" key="1">
    <citation type="submission" date="2016-10" db="EMBL/GenBank/DDBJ databases">
        <authorList>
            <person name="de Groot N.N."/>
        </authorList>
    </citation>
    <scope>NUCLEOTIDE SEQUENCE [LARGE SCALE GENOMIC DNA]</scope>
    <source>
        <strain evidence="2 3">Nl14</strain>
    </source>
</reference>
<organism evidence="2 3">
    <name type="scientific">Nitrosospira multiformis</name>
    <dbReference type="NCBI Taxonomy" id="1231"/>
    <lineage>
        <taxon>Bacteria</taxon>
        <taxon>Pseudomonadati</taxon>
        <taxon>Pseudomonadota</taxon>
        <taxon>Betaproteobacteria</taxon>
        <taxon>Nitrosomonadales</taxon>
        <taxon>Nitrosomonadaceae</taxon>
        <taxon>Nitrosospira</taxon>
    </lineage>
</organism>
<feature type="chain" id="PRO_5010384946" evidence="1">
    <location>
        <begin position="37"/>
        <end position="238"/>
    </location>
</feature>
<keyword evidence="1" id="KW-0732">Signal</keyword>
<accession>A0A1I7IT90</accession>
<evidence type="ECO:0000313" key="2">
    <source>
        <dbReference type="EMBL" id="SFU76098.1"/>
    </source>
</evidence>
<dbReference type="InterPro" id="IPR022472">
    <property type="entry name" value="VPLPA-CTERM"/>
</dbReference>
<protein>
    <submittedName>
        <fullName evidence="2">VPLPA-CTERM protein sorting domain-containing protein</fullName>
    </submittedName>
</protein>
<sequence>MKEKSFSTSVAVMSVRKLYVAVLVGAASITAPVAEATPILQEAGGNFSNNWVSPTIVASGTTDVTGAGAPEWMGGDRLDIFQFSGLVPGATSIVFNFSLTEPYSPGTYQIGGGDIYYSYMPFSGAYYADQGNGKVLGGLALRAGSFNVVYNPWEAANASNRGTSSFTLNLANEFAGDLFLALDFTYGQVSYNINSLSWATSDNGPTPAEVPVAVPVPATGWLLLAGLAGLAANRRKLG</sequence>
<dbReference type="InterPro" id="IPR013424">
    <property type="entry name" value="Ice-binding_C"/>
</dbReference>
<dbReference type="AlphaFoldDB" id="A0A1I7IT90"/>
<name>A0A1I7IT90_9PROT</name>
<feature type="signal peptide" evidence="1">
    <location>
        <begin position="1"/>
        <end position="36"/>
    </location>
</feature>
<dbReference type="NCBIfam" id="TIGR03370">
    <property type="entry name" value="VPLPA-CTERM"/>
    <property type="match status" value="1"/>
</dbReference>
<dbReference type="Proteomes" id="UP000182649">
    <property type="component" value="Unassembled WGS sequence"/>
</dbReference>
<proteinExistence type="predicted"/>
<evidence type="ECO:0000313" key="3">
    <source>
        <dbReference type="Proteomes" id="UP000182649"/>
    </source>
</evidence>
<gene>
    <name evidence="2" type="ORF">SAMN05216417_12610</name>
</gene>
<dbReference type="EMBL" id="FPBZ01000026">
    <property type="protein sequence ID" value="SFU76098.1"/>
    <property type="molecule type" value="Genomic_DNA"/>
</dbReference>
<dbReference type="NCBIfam" id="TIGR02595">
    <property type="entry name" value="PEP_CTERM"/>
    <property type="match status" value="1"/>
</dbReference>
<evidence type="ECO:0000256" key="1">
    <source>
        <dbReference type="SAM" id="SignalP"/>
    </source>
</evidence>